<evidence type="ECO:0000256" key="1">
    <source>
        <dbReference type="ARBA" id="ARBA00004651"/>
    </source>
</evidence>
<accession>A0A6N2UJ35</accession>
<feature type="domain" description="ABC3 transporter permease C-terminal" evidence="8">
    <location>
        <begin position="61"/>
        <end position="178"/>
    </location>
</feature>
<evidence type="ECO:0000259" key="8">
    <source>
        <dbReference type="Pfam" id="PF02687"/>
    </source>
</evidence>
<dbReference type="RefSeq" id="WP_156354540.1">
    <property type="nucleotide sequence ID" value="NZ_CACRST010000019.1"/>
</dbReference>
<evidence type="ECO:0000256" key="3">
    <source>
        <dbReference type="ARBA" id="ARBA00022692"/>
    </source>
</evidence>
<proteinExistence type="inferred from homology"/>
<keyword evidence="2" id="KW-1003">Cell membrane</keyword>
<dbReference type="AlphaFoldDB" id="A0A6N2UJ35"/>
<comment type="similarity">
    <text evidence="6">Belongs to the ABC-4 integral membrane protein family.</text>
</comment>
<keyword evidence="5 7" id="KW-0472">Membrane</keyword>
<evidence type="ECO:0000256" key="6">
    <source>
        <dbReference type="ARBA" id="ARBA00038076"/>
    </source>
</evidence>
<organism evidence="9">
    <name type="scientific">Blautia glucerasea</name>
    <dbReference type="NCBI Taxonomy" id="536633"/>
    <lineage>
        <taxon>Bacteria</taxon>
        <taxon>Bacillati</taxon>
        <taxon>Bacillota</taxon>
        <taxon>Clostridia</taxon>
        <taxon>Lachnospirales</taxon>
        <taxon>Lachnospiraceae</taxon>
        <taxon>Blautia</taxon>
    </lineage>
</organism>
<evidence type="ECO:0000256" key="5">
    <source>
        <dbReference type="ARBA" id="ARBA00023136"/>
    </source>
</evidence>
<protein>
    <submittedName>
        <fullName evidence="9">FtsX-like permease family protein</fullName>
    </submittedName>
</protein>
<evidence type="ECO:0000256" key="2">
    <source>
        <dbReference type="ARBA" id="ARBA00022475"/>
    </source>
</evidence>
<dbReference type="InterPro" id="IPR003838">
    <property type="entry name" value="ABC3_permease_C"/>
</dbReference>
<sequence length="185" mass="20807">MASPENENGYMKYAKKVLESYFPQKGMDYGEAGYVSRVYGAQDYSKFMNISIVLASFFIYAFVFLLGMIGILNVISAVSFQIKIRARELAVLKSMGITLESLQKMLNAESVLCAGKALLIGLPVGMLMVWVMGYCVKLVFPINFHMPWTEIFIAISISFGVIWGTVKVSLNRLKKQNIIETIRMQ</sequence>
<evidence type="ECO:0000256" key="4">
    <source>
        <dbReference type="ARBA" id="ARBA00022989"/>
    </source>
</evidence>
<dbReference type="GO" id="GO:0022857">
    <property type="term" value="F:transmembrane transporter activity"/>
    <property type="evidence" value="ECO:0007669"/>
    <property type="project" value="TreeGrafter"/>
</dbReference>
<feature type="transmembrane region" description="Helical" evidence="7">
    <location>
        <begin position="111"/>
        <end position="131"/>
    </location>
</feature>
<dbReference type="EMBL" id="CACRST010000019">
    <property type="protein sequence ID" value="VYT16923.1"/>
    <property type="molecule type" value="Genomic_DNA"/>
</dbReference>
<reference evidence="9" key="1">
    <citation type="submission" date="2019-11" db="EMBL/GenBank/DDBJ databases">
        <authorList>
            <person name="Feng L."/>
        </authorList>
    </citation>
    <scope>NUCLEOTIDE SEQUENCE</scope>
    <source>
        <strain evidence="9">BgluceraseaLFYP119</strain>
    </source>
</reference>
<feature type="transmembrane region" description="Helical" evidence="7">
    <location>
        <begin position="151"/>
        <end position="170"/>
    </location>
</feature>
<dbReference type="Pfam" id="PF02687">
    <property type="entry name" value="FtsX"/>
    <property type="match status" value="1"/>
</dbReference>
<dbReference type="PANTHER" id="PTHR30572:SF4">
    <property type="entry name" value="ABC TRANSPORTER PERMEASE YTRF"/>
    <property type="match status" value="1"/>
</dbReference>
<dbReference type="InterPro" id="IPR050250">
    <property type="entry name" value="Macrolide_Exporter_MacB"/>
</dbReference>
<gene>
    <name evidence="9" type="ORF">BGLFYP119_02084</name>
</gene>
<feature type="transmembrane region" description="Helical" evidence="7">
    <location>
        <begin position="52"/>
        <end position="75"/>
    </location>
</feature>
<name>A0A6N2UJ35_9FIRM</name>
<keyword evidence="3 7" id="KW-0812">Transmembrane</keyword>
<dbReference type="GO" id="GO:0005886">
    <property type="term" value="C:plasma membrane"/>
    <property type="evidence" value="ECO:0007669"/>
    <property type="project" value="UniProtKB-SubCell"/>
</dbReference>
<evidence type="ECO:0000256" key="7">
    <source>
        <dbReference type="SAM" id="Phobius"/>
    </source>
</evidence>
<evidence type="ECO:0000313" key="9">
    <source>
        <dbReference type="EMBL" id="VYT16923.1"/>
    </source>
</evidence>
<comment type="subcellular location">
    <subcellularLocation>
        <location evidence="1">Cell membrane</location>
        <topology evidence="1">Multi-pass membrane protein</topology>
    </subcellularLocation>
</comment>
<dbReference type="PANTHER" id="PTHR30572">
    <property type="entry name" value="MEMBRANE COMPONENT OF TRANSPORTER-RELATED"/>
    <property type="match status" value="1"/>
</dbReference>
<keyword evidence="4 7" id="KW-1133">Transmembrane helix</keyword>